<keyword evidence="2" id="KW-1185">Reference proteome</keyword>
<dbReference type="OrthoDB" id="5845603at2759"/>
<dbReference type="Proteomes" id="UP000050761">
    <property type="component" value="Unassembled WGS sequence"/>
</dbReference>
<sequence>MSLIPLTVYDNLRRVCCSMFASSSQTDHYADVLRWRSVSRRFRAAAVRRLERFTTIHIRVYDGLCKLYERGSSTAMTDELSWHPAGCLLLNEMSTSELGIALDARPKWKDVKVLLALLQLLRENVVHIHMDSPVVELLVKEVNTKKINALLVFFSQNRKCDADFTCEETTIAPVMKSQLPLGPMFPALKQFVVTSNVVLGESWCRSKQRLFRHVNSFKQWSDASSLGVRYLQQFHGAEKRRCKNKC</sequence>
<name>A0A3P8CJW6_HELPZ</name>
<dbReference type="EMBL" id="UZAH01027085">
    <property type="protein sequence ID" value="VDO88448.1"/>
    <property type="molecule type" value="Genomic_DNA"/>
</dbReference>
<reference evidence="3" key="2">
    <citation type="submission" date="2019-09" db="UniProtKB">
        <authorList>
            <consortium name="WormBaseParasite"/>
        </authorList>
    </citation>
    <scope>IDENTIFICATION</scope>
</reference>
<accession>A0A3P8CJW6</accession>
<organism evidence="1">
    <name type="scientific">Heligmosomoides polygyrus</name>
    <name type="common">Parasitic roundworm</name>
    <dbReference type="NCBI Taxonomy" id="6339"/>
    <lineage>
        <taxon>Eukaryota</taxon>
        <taxon>Metazoa</taxon>
        <taxon>Ecdysozoa</taxon>
        <taxon>Nematoda</taxon>
        <taxon>Chromadorea</taxon>
        <taxon>Rhabditida</taxon>
        <taxon>Rhabditina</taxon>
        <taxon>Rhabditomorpha</taxon>
        <taxon>Strongyloidea</taxon>
        <taxon>Heligmosomidae</taxon>
        <taxon>Heligmosomoides</taxon>
    </lineage>
</organism>
<proteinExistence type="predicted"/>
<protein>
    <submittedName>
        <fullName evidence="3">F-box domain-containing protein</fullName>
    </submittedName>
</protein>
<reference evidence="1 2" key="1">
    <citation type="submission" date="2018-11" db="EMBL/GenBank/DDBJ databases">
        <authorList>
            <consortium name="Pathogen Informatics"/>
        </authorList>
    </citation>
    <scope>NUCLEOTIDE SEQUENCE [LARGE SCALE GENOMIC DNA]</scope>
</reference>
<evidence type="ECO:0000313" key="2">
    <source>
        <dbReference type="Proteomes" id="UP000050761"/>
    </source>
</evidence>
<gene>
    <name evidence="1" type="ORF">HPBE_LOCUS11389</name>
</gene>
<evidence type="ECO:0000313" key="1">
    <source>
        <dbReference type="EMBL" id="VDO88448.1"/>
    </source>
</evidence>
<dbReference type="WBParaSite" id="HPBE_0001138801-mRNA-1">
    <property type="protein sequence ID" value="HPBE_0001138801-mRNA-1"/>
    <property type="gene ID" value="HPBE_0001138801"/>
</dbReference>
<evidence type="ECO:0000313" key="3">
    <source>
        <dbReference type="WBParaSite" id="HPBE_0001138801-mRNA-1"/>
    </source>
</evidence>
<dbReference type="AlphaFoldDB" id="A0A3P8CJW6"/>